<organism evidence="2">
    <name type="scientific">freshwater metagenome</name>
    <dbReference type="NCBI Taxonomy" id="449393"/>
    <lineage>
        <taxon>unclassified sequences</taxon>
        <taxon>metagenomes</taxon>
        <taxon>ecological metagenomes</taxon>
    </lineage>
</organism>
<name>A0A6J6W0T3_9ZZZZ</name>
<dbReference type="InterPro" id="IPR012337">
    <property type="entry name" value="RNaseH-like_sf"/>
</dbReference>
<dbReference type="InterPro" id="IPR019993">
    <property type="entry name" value="RecB_nuclease_TM0106_put"/>
</dbReference>
<accession>A0A6J6W0T3</accession>
<sequence length="565" mass="63630">MAANELLSGSEVGRCPHRVALERGGPQVRNEVEIDETYQRRIREAERVADGIRQSITTNYPDGVTVSSYAETREALAAGAEIILAPRLPDDTANKRRAHADVLVRTGRTESGFRYVPILIRNIEVTDAATTRRIRSGALDALRPSDSTWVEGTTSRRSDTITRAGLALCHTYRTLEALGFADSERVGGVIDRNGSLWWLELETENVAWNLSAYDEAFRERREVLDAQQAWVNGGQYPTTPFWHRECDNCPFSNSCNEILKASEDISLVRFTKFSEQIILRESGVTTWRQLALLDAGRAAAAYNSVLSASAPHETVEYLGKQFSQLPDMIYKARAMWRGGPLRRVTAEQMQCTTADVEVDVDMESYNDHTYLWGATVRTRTTIEGVADGYYSFVEWGELTSEAESRIFAEFWTWFSGLQRDCENKGLTFAAYCFYEQAENGAMRRAVTLTPTITPPWNEVSNFLTSPKWVDLHNTAKECIQTEGPLGLKVLAPYAGFHWRDEAPGGEASMVWYETATASDDETALASRQRILEYNEDDCHATRYLRDWINTEAKLLPSRDEMPAAQ</sequence>
<dbReference type="InterPro" id="IPR038720">
    <property type="entry name" value="YprB_RNase_H-like_dom"/>
</dbReference>
<dbReference type="EMBL" id="CAFAAB010000022">
    <property type="protein sequence ID" value="CAB4777990.1"/>
    <property type="molecule type" value="Genomic_DNA"/>
</dbReference>
<gene>
    <name evidence="2" type="ORF">UFOPK2958_00326</name>
</gene>
<evidence type="ECO:0000259" key="1">
    <source>
        <dbReference type="Pfam" id="PF13482"/>
    </source>
</evidence>
<dbReference type="NCBIfam" id="TIGR03491">
    <property type="entry name" value="TM0106 family RecB-like putative nuclease"/>
    <property type="match status" value="1"/>
</dbReference>
<protein>
    <submittedName>
        <fullName evidence="2">Unannotated protein</fullName>
    </submittedName>
</protein>
<reference evidence="2" key="1">
    <citation type="submission" date="2020-05" db="EMBL/GenBank/DDBJ databases">
        <authorList>
            <person name="Chiriac C."/>
            <person name="Salcher M."/>
            <person name="Ghai R."/>
            <person name="Kavagutti S V."/>
        </authorList>
    </citation>
    <scope>NUCLEOTIDE SEQUENCE</scope>
</reference>
<evidence type="ECO:0000313" key="2">
    <source>
        <dbReference type="EMBL" id="CAB4777990.1"/>
    </source>
</evidence>
<feature type="domain" description="YprB ribonuclease H-like" evidence="1">
    <location>
        <begin position="466"/>
        <end position="549"/>
    </location>
</feature>
<dbReference type="Pfam" id="PF13482">
    <property type="entry name" value="RNase_H_2"/>
    <property type="match status" value="1"/>
</dbReference>
<dbReference type="SUPFAM" id="SSF53098">
    <property type="entry name" value="Ribonuclease H-like"/>
    <property type="match status" value="1"/>
</dbReference>
<proteinExistence type="predicted"/>
<dbReference type="AlphaFoldDB" id="A0A6J6W0T3"/>